<dbReference type="PANTHER" id="PTHR12537:SF187">
    <property type="entry name" value="OS04G0276200 PROTEIN"/>
    <property type="match status" value="1"/>
</dbReference>
<evidence type="ECO:0000256" key="2">
    <source>
        <dbReference type="ARBA" id="ARBA00022845"/>
    </source>
</evidence>
<dbReference type="SUPFAM" id="SSF48371">
    <property type="entry name" value="ARM repeat"/>
    <property type="match status" value="1"/>
</dbReference>
<dbReference type="GO" id="GO:0003729">
    <property type="term" value="F:mRNA binding"/>
    <property type="evidence" value="ECO:0007669"/>
    <property type="project" value="TreeGrafter"/>
</dbReference>
<proteinExistence type="predicted"/>
<evidence type="ECO:0000256" key="3">
    <source>
        <dbReference type="ARBA" id="ARBA00022884"/>
    </source>
</evidence>
<dbReference type="PANTHER" id="PTHR12537">
    <property type="entry name" value="RNA BINDING PROTEIN PUMILIO-RELATED"/>
    <property type="match status" value="1"/>
</dbReference>
<reference evidence="6 7" key="1">
    <citation type="submission" date="2019-09" db="EMBL/GenBank/DDBJ databases">
        <title>A chromosome-level genome assembly of the Chinese tupelo Nyssa sinensis.</title>
        <authorList>
            <person name="Yang X."/>
            <person name="Kang M."/>
            <person name="Yang Y."/>
            <person name="Xiong H."/>
            <person name="Wang M."/>
            <person name="Zhang Z."/>
            <person name="Wang Z."/>
            <person name="Wu H."/>
            <person name="Ma T."/>
            <person name="Liu J."/>
            <person name="Xi Z."/>
        </authorList>
    </citation>
    <scope>NUCLEOTIDE SEQUENCE [LARGE SCALE GENOMIC DNA]</scope>
    <source>
        <strain evidence="6">J267</strain>
        <tissue evidence="6">Leaf</tissue>
    </source>
</reference>
<dbReference type="OrthoDB" id="1906110at2759"/>
<evidence type="ECO:0000313" key="7">
    <source>
        <dbReference type="Proteomes" id="UP000325577"/>
    </source>
</evidence>
<dbReference type="EMBL" id="CM018048">
    <property type="protein sequence ID" value="KAA8521500.1"/>
    <property type="molecule type" value="Genomic_DNA"/>
</dbReference>
<evidence type="ECO:0000313" key="6">
    <source>
        <dbReference type="EMBL" id="KAA8521500.1"/>
    </source>
</evidence>
<dbReference type="GO" id="GO:0005737">
    <property type="term" value="C:cytoplasm"/>
    <property type="evidence" value="ECO:0007669"/>
    <property type="project" value="TreeGrafter"/>
</dbReference>
<dbReference type="Pfam" id="PF00806">
    <property type="entry name" value="PUF"/>
    <property type="match status" value="1"/>
</dbReference>
<dbReference type="InterPro" id="IPR016024">
    <property type="entry name" value="ARM-type_fold"/>
</dbReference>
<feature type="region of interest" description="Disordered" evidence="5">
    <location>
        <begin position="46"/>
        <end position="91"/>
    </location>
</feature>
<evidence type="ECO:0000256" key="5">
    <source>
        <dbReference type="SAM" id="MobiDB-lite"/>
    </source>
</evidence>
<sequence length="407" mass="45205">MKNLLPSPSVVDLLYKRGEKDVIVGNGRRSVAIERQKDGRVSLPRAKVAPGDVSGHNDGATAVSERSSKSGVQERKRIKREESSGKKIGTDLIGGNEKPLLEGNDLVHDIDLWSSEPFKDQKIKHKGHREDVHLKTLSEQLNEVRMDGDDVVSSHIYCHGKHTQNEIIGEEAKTSICGYYSGLIRSLSRGLSNPRLKKGGSLPRGRDVSDTLVISDQSSSSTKSEALPLLVEASGSQGSTDNAAWMHDYSRELGIFADNLLKHEIDFELASEARSGDQRRFRGHRSGRHQNMTQKYMPRTFRDLVGQNLVAQALSNAVMRRKHVLEHEKPLERYAIINKLMGQIIQMSQQKFASNVVKKCLTFGTPVEHQILVNEILGSTDENEPLQLGDDERPVCKLCCTESAGDL</sequence>
<dbReference type="AlphaFoldDB" id="A0A5J4ZST7"/>
<keyword evidence="1" id="KW-0677">Repeat</keyword>
<dbReference type="PROSITE" id="PS50302">
    <property type="entry name" value="PUM"/>
    <property type="match status" value="1"/>
</dbReference>
<keyword evidence="3" id="KW-0694">RNA-binding</keyword>
<dbReference type="GO" id="GO:0006417">
    <property type="term" value="P:regulation of translation"/>
    <property type="evidence" value="ECO:0007669"/>
    <property type="project" value="UniProtKB-KW"/>
</dbReference>
<evidence type="ECO:0000256" key="4">
    <source>
        <dbReference type="PROSITE-ProRule" id="PRU00317"/>
    </source>
</evidence>
<gene>
    <name evidence="6" type="ORF">F0562_012190</name>
</gene>
<dbReference type="InterPro" id="IPR001313">
    <property type="entry name" value="Pumilio_RNA-bd_rpt"/>
</dbReference>
<keyword evidence="2" id="KW-0810">Translation regulation</keyword>
<protein>
    <recommendedName>
        <fullName evidence="8">PUM-HD domain-containing protein</fullName>
    </recommendedName>
</protein>
<evidence type="ECO:0000256" key="1">
    <source>
        <dbReference type="ARBA" id="ARBA00022737"/>
    </source>
</evidence>
<feature type="repeat" description="Pumilio" evidence="4">
    <location>
        <begin position="339"/>
        <end position="374"/>
    </location>
</feature>
<organism evidence="6 7">
    <name type="scientific">Nyssa sinensis</name>
    <dbReference type="NCBI Taxonomy" id="561372"/>
    <lineage>
        <taxon>Eukaryota</taxon>
        <taxon>Viridiplantae</taxon>
        <taxon>Streptophyta</taxon>
        <taxon>Embryophyta</taxon>
        <taxon>Tracheophyta</taxon>
        <taxon>Spermatophyta</taxon>
        <taxon>Magnoliopsida</taxon>
        <taxon>eudicotyledons</taxon>
        <taxon>Gunneridae</taxon>
        <taxon>Pentapetalae</taxon>
        <taxon>asterids</taxon>
        <taxon>Cornales</taxon>
        <taxon>Nyssaceae</taxon>
        <taxon>Nyssa</taxon>
    </lineage>
</organism>
<accession>A0A5J4ZST7</accession>
<dbReference type="Proteomes" id="UP000325577">
    <property type="component" value="Linkage Group LG5"/>
</dbReference>
<evidence type="ECO:0008006" key="8">
    <source>
        <dbReference type="Google" id="ProtNLM"/>
    </source>
</evidence>
<keyword evidence="7" id="KW-1185">Reference proteome</keyword>
<dbReference type="InterPro" id="IPR011989">
    <property type="entry name" value="ARM-like"/>
</dbReference>
<name>A0A5J4ZST7_9ASTE</name>
<feature type="compositionally biased region" description="Basic and acidic residues" evidence="5">
    <location>
        <begin position="66"/>
        <end position="89"/>
    </location>
</feature>
<dbReference type="Gene3D" id="1.25.10.10">
    <property type="entry name" value="Leucine-rich Repeat Variant"/>
    <property type="match status" value="1"/>
</dbReference>